<dbReference type="STRING" id="405436.SAMN05444365_10561"/>
<keyword evidence="2" id="KW-1185">Reference proteome</keyword>
<evidence type="ECO:0000313" key="2">
    <source>
        <dbReference type="Proteomes" id="UP000242415"/>
    </source>
</evidence>
<dbReference type="AlphaFoldDB" id="A0A1H3PWK2"/>
<organism evidence="1 2">
    <name type="scientific">Micromonospora pattaloongensis</name>
    <dbReference type="NCBI Taxonomy" id="405436"/>
    <lineage>
        <taxon>Bacteria</taxon>
        <taxon>Bacillati</taxon>
        <taxon>Actinomycetota</taxon>
        <taxon>Actinomycetes</taxon>
        <taxon>Micromonosporales</taxon>
        <taxon>Micromonosporaceae</taxon>
        <taxon>Micromonospora</taxon>
    </lineage>
</organism>
<proteinExistence type="predicted"/>
<dbReference type="RefSeq" id="WP_091556999.1">
    <property type="nucleotide sequence ID" value="NZ_FNPH01000005.1"/>
</dbReference>
<dbReference type="EMBL" id="FNPH01000005">
    <property type="protein sequence ID" value="SDZ05205.1"/>
    <property type="molecule type" value="Genomic_DNA"/>
</dbReference>
<accession>A0A1H3PWK2</accession>
<reference evidence="2" key="1">
    <citation type="submission" date="2016-10" db="EMBL/GenBank/DDBJ databases">
        <authorList>
            <person name="Varghese N."/>
            <person name="Submissions S."/>
        </authorList>
    </citation>
    <scope>NUCLEOTIDE SEQUENCE [LARGE SCALE GENOMIC DNA]</scope>
    <source>
        <strain evidence="2">DSM 45245</strain>
    </source>
</reference>
<name>A0A1H3PWK2_9ACTN</name>
<evidence type="ECO:0000313" key="1">
    <source>
        <dbReference type="EMBL" id="SDZ05205.1"/>
    </source>
</evidence>
<gene>
    <name evidence="1" type="ORF">SAMN05444365_10561</name>
</gene>
<protein>
    <submittedName>
        <fullName evidence="1">Uncharacterized protein</fullName>
    </submittedName>
</protein>
<sequence length="64" mass="7347">MFPYPDVHDALRAHEARAAELRALATHDRLVRAARPRPQPQPVRWIGRLLRRPRHGGTRTPALP</sequence>
<dbReference type="Proteomes" id="UP000242415">
    <property type="component" value="Unassembled WGS sequence"/>
</dbReference>